<evidence type="ECO:0000313" key="2">
    <source>
        <dbReference type="Proteomes" id="UP000076532"/>
    </source>
</evidence>
<proteinExistence type="predicted"/>
<evidence type="ECO:0000313" key="1">
    <source>
        <dbReference type="EMBL" id="KZP07526.1"/>
    </source>
</evidence>
<sequence length="156" mass="17446">MAIRSSEAFRVQRVDVAQESGHDKNWECFSVGHGSKIKISKDTGITSKPRRGKAMYRLLLPFTKLKPASRKESISLNTDEASASAPQYLHFEPRRFGLQDDIAIVRSYKVNANIACEVFCMLAFEVADRLATGLLGGLYVLNNDSRSMMLFSALIR</sequence>
<name>A0A167XSP1_9AGAM</name>
<gene>
    <name evidence="1" type="ORF">FIBSPDRAFT_939475</name>
</gene>
<accession>A0A167XSP1</accession>
<organism evidence="1 2">
    <name type="scientific">Athelia psychrophila</name>
    <dbReference type="NCBI Taxonomy" id="1759441"/>
    <lineage>
        <taxon>Eukaryota</taxon>
        <taxon>Fungi</taxon>
        <taxon>Dikarya</taxon>
        <taxon>Basidiomycota</taxon>
        <taxon>Agaricomycotina</taxon>
        <taxon>Agaricomycetes</taxon>
        <taxon>Agaricomycetidae</taxon>
        <taxon>Atheliales</taxon>
        <taxon>Atheliaceae</taxon>
        <taxon>Athelia</taxon>
    </lineage>
</organism>
<dbReference type="AlphaFoldDB" id="A0A167XSP1"/>
<dbReference type="Proteomes" id="UP000076532">
    <property type="component" value="Unassembled WGS sequence"/>
</dbReference>
<reference evidence="1 2" key="1">
    <citation type="journal article" date="2016" name="Mol. Biol. Evol.">
        <title>Comparative Genomics of Early-Diverging Mushroom-Forming Fungi Provides Insights into the Origins of Lignocellulose Decay Capabilities.</title>
        <authorList>
            <person name="Nagy L.G."/>
            <person name="Riley R."/>
            <person name="Tritt A."/>
            <person name="Adam C."/>
            <person name="Daum C."/>
            <person name="Floudas D."/>
            <person name="Sun H."/>
            <person name="Yadav J.S."/>
            <person name="Pangilinan J."/>
            <person name="Larsson K.H."/>
            <person name="Matsuura K."/>
            <person name="Barry K."/>
            <person name="Labutti K."/>
            <person name="Kuo R."/>
            <person name="Ohm R.A."/>
            <person name="Bhattacharya S.S."/>
            <person name="Shirouzu T."/>
            <person name="Yoshinaga Y."/>
            <person name="Martin F.M."/>
            <person name="Grigoriev I.V."/>
            <person name="Hibbett D.S."/>
        </authorList>
    </citation>
    <scope>NUCLEOTIDE SEQUENCE [LARGE SCALE GENOMIC DNA]</scope>
    <source>
        <strain evidence="1 2">CBS 109695</strain>
    </source>
</reference>
<dbReference type="EMBL" id="KV417748">
    <property type="protein sequence ID" value="KZP07526.1"/>
    <property type="molecule type" value="Genomic_DNA"/>
</dbReference>
<keyword evidence="2" id="KW-1185">Reference proteome</keyword>
<protein>
    <submittedName>
        <fullName evidence="1">Uncharacterized protein</fullName>
    </submittedName>
</protein>